<protein>
    <recommendedName>
        <fullName evidence="9">YhhN-like protein</fullName>
    </recommendedName>
</protein>
<comment type="similarity">
    <text evidence="2">Belongs to the TMEM86 family.</text>
</comment>
<feature type="transmembrane region" description="Helical" evidence="6">
    <location>
        <begin position="203"/>
        <end position="222"/>
    </location>
</feature>
<dbReference type="EMBL" id="CAKLPY010000001">
    <property type="protein sequence ID" value="CAH0995813.1"/>
    <property type="molecule type" value="Genomic_DNA"/>
</dbReference>
<comment type="subcellular location">
    <subcellularLocation>
        <location evidence="1">Membrane</location>
        <topology evidence="1">Multi-pass membrane protein</topology>
    </subcellularLocation>
</comment>
<feature type="transmembrane region" description="Helical" evidence="6">
    <location>
        <begin position="177"/>
        <end position="197"/>
    </location>
</feature>
<organism evidence="7 8">
    <name type="scientific">Emticicia aquatica</name>
    <dbReference type="NCBI Taxonomy" id="1681835"/>
    <lineage>
        <taxon>Bacteria</taxon>
        <taxon>Pseudomonadati</taxon>
        <taxon>Bacteroidota</taxon>
        <taxon>Cytophagia</taxon>
        <taxon>Cytophagales</taxon>
        <taxon>Leadbetterellaceae</taxon>
        <taxon>Emticicia</taxon>
    </lineage>
</organism>
<evidence type="ECO:0000256" key="1">
    <source>
        <dbReference type="ARBA" id="ARBA00004141"/>
    </source>
</evidence>
<dbReference type="InterPro" id="IPR012506">
    <property type="entry name" value="TMEM86B-like"/>
</dbReference>
<comment type="caution">
    <text evidence="7">The sequence shown here is derived from an EMBL/GenBank/DDBJ whole genome shotgun (WGS) entry which is preliminary data.</text>
</comment>
<evidence type="ECO:0000256" key="5">
    <source>
        <dbReference type="ARBA" id="ARBA00023136"/>
    </source>
</evidence>
<proteinExistence type="inferred from homology"/>
<feature type="transmembrane region" description="Helical" evidence="6">
    <location>
        <begin position="122"/>
        <end position="141"/>
    </location>
</feature>
<keyword evidence="5 6" id="KW-0472">Membrane</keyword>
<feature type="transmembrane region" description="Helical" evidence="6">
    <location>
        <begin position="84"/>
        <end position="102"/>
    </location>
</feature>
<keyword evidence="8" id="KW-1185">Reference proteome</keyword>
<gene>
    <name evidence="7" type="ORF">EMA8858_01940</name>
</gene>
<dbReference type="RefSeq" id="WP_238806356.1">
    <property type="nucleotide sequence ID" value="NZ_CAKLPY010000001.1"/>
</dbReference>
<evidence type="ECO:0000256" key="3">
    <source>
        <dbReference type="ARBA" id="ARBA00022692"/>
    </source>
</evidence>
<evidence type="ECO:0000256" key="4">
    <source>
        <dbReference type="ARBA" id="ARBA00022989"/>
    </source>
</evidence>
<feature type="transmembrane region" description="Helical" evidence="6">
    <location>
        <begin position="59"/>
        <end position="78"/>
    </location>
</feature>
<evidence type="ECO:0008006" key="9">
    <source>
        <dbReference type="Google" id="ProtNLM"/>
    </source>
</evidence>
<evidence type="ECO:0000256" key="6">
    <source>
        <dbReference type="SAM" id="Phobius"/>
    </source>
</evidence>
<evidence type="ECO:0000256" key="2">
    <source>
        <dbReference type="ARBA" id="ARBA00007375"/>
    </source>
</evidence>
<keyword evidence="4 6" id="KW-1133">Transmembrane helix</keyword>
<feature type="transmembrane region" description="Helical" evidence="6">
    <location>
        <begin position="147"/>
        <end position="165"/>
    </location>
</feature>
<evidence type="ECO:0000313" key="8">
    <source>
        <dbReference type="Proteomes" id="UP000837932"/>
    </source>
</evidence>
<evidence type="ECO:0000313" key="7">
    <source>
        <dbReference type="EMBL" id="CAH0995813.1"/>
    </source>
</evidence>
<accession>A0ABN8EVH7</accession>
<reference evidence="7" key="1">
    <citation type="submission" date="2021-12" db="EMBL/GenBank/DDBJ databases">
        <authorList>
            <person name="Rodrigo-Torres L."/>
            <person name="Arahal R. D."/>
            <person name="Lucena T."/>
        </authorList>
    </citation>
    <scope>NUCLEOTIDE SEQUENCE</scope>
    <source>
        <strain evidence="7">CECT 8858</strain>
    </source>
</reference>
<keyword evidence="3 6" id="KW-0812">Transmembrane</keyword>
<name>A0ABN8EVH7_9BACT</name>
<dbReference type="Proteomes" id="UP000837932">
    <property type="component" value="Unassembled WGS sequence"/>
</dbReference>
<dbReference type="Pfam" id="PF07947">
    <property type="entry name" value="YhhN"/>
    <property type="match status" value="1"/>
</dbReference>
<sequence>MKTLIQIIYFGVIPVAIYSDFCENSSFLREIGGFEAISNLILIFYCVQFRKSKFIHRDWLLLEALLFTCACGSLLLLFQESELLMFINTIGFYLTQFVYINIFRNEGSILPPFNTVFREWKMLILTTLFLIGLVFLIVRFIPTTLLVLSFIYSTQMMLLCWMAYYRPIAKKEYIEGLVGVFILVMSNLWLTINLFYNTFPYKISSYFFLYAVSQFLIVQSILRNNSKSSKTSNSPLDSLL</sequence>